<dbReference type="InterPro" id="IPR050077">
    <property type="entry name" value="LexA_repressor"/>
</dbReference>
<evidence type="ECO:0000256" key="3">
    <source>
        <dbReference type="ARBA" id="ARBA00022491"/>
    </source>
</evidence>
<evidence type="ECO:0000256" key="4">
    <source>
        <dbReference type="ARBA" id="ARBA00022705"/>
    </source>
</evidence>
<dbReference type="GO" id="GO:0009432">
    <property type="term" value="P:SOS response"/>
    <property type="evidence" value="ECO:0007669"/>
    <property type="project" value="UniProtKB-KW"/>
</dbReference>
<dbReference type="PANTHER" id="PTHR33516">
    <property type="entry name" value="LEXA REPRESSOR"/>
    <property type="match status" value="1"/>
</dbReference>
<dbReference type="GO" id="GO:0003677">
    <property type="term" value="F:DNA binding"/>
    <property type="evidence" value="ECO:0007669"/>
    <property type="project" value="UniProtKB-KW"/>
</dbReference>
<accession>A0A6J7HTE3</accession>
<keyword evidence="3" id="KW-0678">Repressor</keyword>
<evidence type="ECO:0000256" key="1">
    <source>
        <dbReference type="ARBA" id="ARBA00007484"/>
    </source>
</evidence>
<evidence type="ECO:0000256" key="6">
    <source>
        <dbReference type="ARBA" id="ARBA00022801"/>
    </source>
</evidence>
<dbReference type="GO" id="GO:0006260">
    <property type="term" value="P:DNA replication"/>
    <property type="evidence" value="ECO:0007669"/>
    <property type="project" value="UniProtKB-KW"/>
</dbReference>
<dbReference type="EMBL" id="CAFBMX010000002">
    <property type="protein sequence ID" value="CAB4919089.1"/>
    <property type="molecule type" value="Genomic_DNA"/>
</dbReference>
<dbReference type="GO" id="GO:0006508">
    <property type="term" value="P:proteolysis"/>
    <property type="evidence" value="ECO:0007669"/>
    <property type="project" value="InterPro"/>
</dbReference>
<keyword evidence="12" id="KW-0742">SOS response</keyword>
<dbReference type="InterPro" id="IPR006197">
    <property type="entry name" value="Peptidase_S24_LexA"/>
</dbReference>
<evidence type="ECO:0000256" key="2">
    <source>
        <dbReference type="ARBA" id="ARBA00011738"/>
    </source>
</evidence>
<organism evidence="15">
    <name type="scientific">freshwater metagenome</name>
    <dbReference type="NCBI Taxonomy" id="449393"/>
    <lineage>
        <taxon>unclassified sequences</taxon>
        <taxon>metagenomes</taxon>
        <taxon>ecological metagenomes</taxon>
    </lineage>
</organism>
<dbReference type="PANTHER" id="PTHR33516:SF2">
    <property type="entry name" value="LEXA REPRESSOR-RELATED"/>
    <property type="match status" value="1"/>
</dbReference>
<dbReference type="InterPro" id="IPR015927">
    <property type="entry name" value="Peptidase_S24_S26A/B/C"/>
</dbReference>
<dbReference type="AlphaFoldDB" id="A0A6J7HTE3"/>
<keyword evidence="7" id="KW-0068">Autocatalytic cleavage</keyword>
<keyword evidence="11" id="KW-0234">DNA repair</keyword>
<dbReference type="InterPro" id="IPR006199">
    <property type="entry name" value="LexA_DNA-bd_dom"/>
</dbReference>
<comment type="subunit">
    <text evidence="2">Homodimer.</text>
</comment>
<keyword evidence="9" id="KW-0238">DNA-binding</keyword>
<feature type="domain" description="LexA repressor DNA-binding" evidence="14">
    <location>
        <begin position="2"/>
        <end position="64"/>
    </location>
</feature>
<feature type="domain" description="Peptidase S24/S26A/S26B/S26C" evidence="13">
    <location>
        <begin position="94"/>
        <end position="209"/>
    </location>
</feature>
<keyword evidence="10" id="KW-0804">Transcription</keyword>
<protein>
    <submittedName>
        <fullName evidence="15">Unannotated protein</fullName>
    </submittedName>
</protein>
<proteinExistence type="inferred from homology"/>
<sequence>MDLTKRQQEIFDFIKTHSAKYGYPPTVRDIGKAVGLASSSTVHAHLANLERLGAIRRDPTKPRALELLDRATRQAGAAMSGAFVGLTGGGAGLPLVGAVAAGGPVLAEEHIEEYIDVPQAAGGAEGEFVLRVRGDSMIDAGILEGDLVVVRPQDTAADGEIVVALVGEQADEATVKRFFREADHIRLQPENSTMEPIIATDVRIVGRVVGLLRSV</sequence>
<evidence type="ECO:0000256" key="7">
    <source>
        <dbReference type="ARBA" id="ARBA00022813"/>
    </source>
</evidence>
<dbReference type="NCBIfam" id="TIGR00498">
    <property type="entry name" value="lexA"/>
    <property type="match status" value="1"/>
</dbReference>
<gene>
    <name evidence="15" type="ORF">UFOPK3674_00427</name>
</gene>
<dbReference type="SUPFAM" id="SSF46785">
    <property type="entry name" value="Winged helix' DNA-binding domain"/>
    <property type="match status" value="1"/>
</dbReference>
<dbReference type="InterPro" id="IPR039418">
    <property type="entry name" value="LexA-like"/>
</dbReference>
<dbReference type="GO" id="GO:0045892">
    <property type="term" value="P:negative regulation of DNA-templated transcription"/>
    <property type="evidence" value="ECO:0007669"/>
    <property type="project" value="InterPro"/>
</dbReference>
<dbReference type="InterPro" id="IPR036388">
    <property type="entry name" value="WH-like_DNA-bd_sf"/>
</dbReference>
<dbReference type="InterPro" id="IPR036390">
    <property type="entry name" value="WH_DNA-bd_sf"/>
</dbReference>
<reference evidence="15" key="1">
    <citation type="submission" date="2020-05" db="EMBL/GenBank/DDBJ databases">
        <authorList>
            <person name="Chiriac C."/>
            <person name="Salcher M."/>
            <person name="Ghai R."/>
            <person name="Kavagutti S V."/>
        </authorList>
    </citation>
    <scope>NUCLEOTIDE SEQUENCE</scope>
</reference>
<evidence type="ECO:0000256" key="12">
    <source>
        <dbReference type="ARBA" id="ARBA00023236"/>
    </source>
</evidence>
<evidence type="ECO:0000313" key="15">
    <source>
        <dbReference type="EMBL" id="CAB4919089.1"/>
    </source>
</evidence>
<dbReference type="Pfam" id="PF01726">
    <property type="entry name" value="LexA_DNA_bind"/>
    <property type="match status" value="1"/>
</dbReference>
<dbReference type="GO" id="GO:0004252">
    <property type="term" value="F:serine-type endopeptidase activity"/>
    <property type="evidence" value="ECO:0007669"/>
    <property type="project" value="InterPro"/>
</dbReference>
<dbReference type="Pfam" id="PF00717">
    <property type="entry name" value="Peptidase_S24"/>
    <property type="match status" value="1"/>
</dbReference>
<evidence type="ECO:0000259" key="13">
    <source>
        <dbReference type="Pfam" id="PF00717"/>
    </source>
</evidence>
<dbReference type="SUPFAM" id="SSF51306">
    <property type="entry name" value="LexA/Signal peptidase"/>
    <property type="match status" value="1"/>
</dbReference>
<dbReference type="InterPro" id="IPR006200">
    <property type="entry name" value="LexA"/>
</dbReference>
<keyword evidence="8" id="KW-0805">Transcription regulation</keyword>
<evidence type="ECO:0000256" key="5">
    <source>
        <dbReference type="ARBA" id="ARBA00022763"/>
    </source>
</evidence>
<keyword evidence="6" id="KW-0378">Hydrolase</keyword>
<dbReference type="CDD" id="cd06529">
    <property type="entry name" value="S24_LexA-like"/>
    <property type="match status" value="1"/>
</dbReference>
<evidence type="ECO:0000256" key="8">
    <source>
        <dbReference type="ARBA" id="ARBA00023015"/>
    </source>
</evidence>
<evidence type="ECO:0000256" key="10">
    <source>
        <dbReference type="ARBA" id="ARBA00023163"/>
    </source>
</evidence>
<name>A0A6J7HTE3_9ZZZZ</name>
<evidence type="ECO:0000256" key="9">
    <source>
        <dbReference type="ARBA" id="ARBA00023125"/>
    </source>
</evidence>
<evidence type="ECO:0000256" key="11">
    <source>
        <dbReference type="ARBA" id="ARBA00023204"/>
    </source>
</evidence>
<comment type="similarity">
    <text evidence="1">Belongs to the peptidase S24 family.</text>
</comment>
<dbReference type="HAMAP" id="MF_00015">
    <property type="entry name" value="LexA"/>
    <property type="match status" value="1"/>
</dbReference>
<evidence type="ECO:0000259" key="14">
    <source>
        <dbReference type="Pfam" id="PF01726"/>
    </source>
</evidence>
<keyword evidence="5" id="KW-0227">DNA damage</keyword>
<dbReference type="InterPro" id="IPR036286">
    <property type="entry name" value="LexA/Signal_pep-like_sf"/>
</dbReference>
<dbReference type="FunFam" id="2.10.109.10:FF:000001">
    <property type="entry name" value="LexA repressor"/>
    <property type="match status" value="1"/>
</dbReference>
<dbReference type="GO" id="GO:0006281">
    <property type="term" value="P:DNA repair"/>
    <property type="evidence" value="ECO:0007669"/>
    <property type="project" value="UniProtKB-KW"/>
</dbReference>
<keyword evidence="4" id="KW-0235">DNA replication</keyword>
<dbReference type="PRINTS" id="PR00726">
    <property type="entry name" value="LEXASERPTASE"/>
</dbReference>
<dbReference type="Gene3D" id="1.10.10.10">
    <property type="entry name" value="Winged helix-like DNA-binding domain superfamily/Winged helix DNA-binding domain"/>
    <property type="match status" value="1"/>
</dbReference>
<dbReference type="FunFam" id="1.10.10.10:FF:000009">
    <property type="entry name" value="LexA repressor"/>
    <property type="match status" value="1"/>
</dbReference>
<dbReference type="Gene3D" id="2.10.109.10">
    <property type="entry name" value="Umud Fragment, subunit A"/>
    <property type="match status" value="1"/>
</dbReference>